<comment type="caution">
    <text evidence="1">The sequence shown here is derived from an EMBL/GenBank/DDBJ whole genome shotgun (WGS) entry which is preliminary data.</text>
</comment>
<proteinExistence type="predicted"/>
<dbReference type="EMBL" id="JACYCF010000009">
    <property type="protein sequence ID" value="KAF8755228.1"/>
    <property type="molecule type" value="Genomic_DNA"/>
</dbReference>
<evidence type="ECO:0000313" key="1">
    <source>
        <dbReference type="EMBL" id="KAF8755228.1"/>
    </source>
</evidence>
<evidence type="ECO:0000313" key="2">
    <source>
        <dbReference type="Proteomes" id="UP000614334"/>
    </source>
</evidence>
<dbReference type="PANTHER" id="PTHR14187:SF82">
    <property type="entry name" value="FAMILY CHAPERONE, PUTATIVE (AFU_ORTHOLOGUE AFUA_7G08575)-RELATED"/>
    <property type="match status" value="1"/>
</dbReference>
<dbReference type="AlphaFoldDB" id="A0A8H7M4N6"/>
<dbReference type="Proteomes" id="UP000614334">
    <property type="component" value="Unassembled WGS sequence"/>
</dbReference>
<dbReference type="CDD" id="cd10170">
    <property type="entry name" value="ASKHA_NBD_HSP70"/>
    <property type="match status" value="1"/>
</dbReference>
<gene>
    <name evidence="1" type="ORF">RHS01_05547</name>
</gene>
<dbReference type="PANTHER" id="PTHR14187">
    <property type="entry name" value="ALPHA KINASE/ELONGATION FACTOR 2 KINASE"/>
    <property type="match status" value="1"/>
</dbReference>
<accession>A0A8H7M4N6</accession>
<name>A0A8H7M4N6_9AGAM</name>
<reference evidence="1" key="1">
    <citation type="submission" date="2020-09" db="EMBL/GenBank/DDBJ databases">
        <title>Comparative genome analyses of four rice-infecting Rhizoctonia solani isolates reveal extensive enrichment of homogalacturonan modification genes.</title>
        <authorList>
            <person name="Lee D.-Y."/>
            <person name="Jeon J."/>
            <person name="Kim K.-T."/>
            <person name="Cheong K."/>
            <person name="Song H."/>
            <person name="Choi G."/>
            <person name="Ko J."/>
            <person name="Opiyo S.O."/>
            <person name="Zuo S."/>
            <person name="Madhav S."/>
            <person name="Lee Y.-H."/>
            <person name="Wang G.-L."/>
        </authorList>
    </citation>
    <scope>NUCLEOTIDE SEQUENCE</scope>
    <source>
        <strain evidence="1">AG1-IA B2</strain>
    </source>
</reference>
<sequence>MASSKGSVDATPKPFRGPWEGESKIIIGIDVGTNAEWRSIHLLAERGEPAVSFGAEALLTDIEEEAEDNGWFLAKHFKLHLHPDDMKARHDLKLDDLPPGVPIRQVYTDFLEYLLKHTREYFEDRILDGKLIWERYSPDMEVVLAHPNGWGISRANIPAIGSLLYSSYEPWDRLQPGTHFAVCDAGGSTVDTTLYSVVSLHPSLKLEEKRASACVQAGAIFVDLEAEGYLRKSLSSVGLNADEIKDYTKAGMKDFEGGAKRGFQDETVDQHITVGNSRFNNTAIRARRGRLTLAGQVHMSYEILGSPLTIISTDLP</sequence>
<protein>
    <submittedName>
        <fullName evidence="1">ATP binding</fullName>
    </submittedName>
</protein>
<organism evidence="1 2">
    <name type="scientific">Rhizoctonia solani</name>
    <dbReference type="NCBI Taxonomy" id="456999"/>
    <lineage>
        <taxon>Eukaryota</taxon>
        <taxon>Fungi</taxon>
        <taxon>Dikarya</taxon>
        <taxon>Basidiomycota</taxon>
        <taxon>Agaricomycotina</taxon>
        <taxon>Agaricomycetes</taxon>
        <taxon>Cantharellales</taxon>
        <taxon>Ceratobasidiaceae</taxon>
        <taxon>Rhizoctonia</taxon>
    </lineage>
</organism>